<feature type="domain" description="Thioredoxin" evidence="2">
    <location>
        <begin position="13"/>
        <end position="171"/>
    </location>
</feature>
<gene>
    <name evidence="4 5" type="primary">LOC103509258</name>
</gene>
<dbReference type="KEGG" id="dci:103509258"/>
<dbReference type="GO" id="GO:0031397">
    <property type="term" value="P:negative regulation of protein ubiquitination"/>
    <property type="evidence" value="ECO:0007669"/>
    <property type="project" value="TreeGrafter"/>
</dbReference>
<dbReference type="PANTHER" id="PTHR46472">
    <property type="entry name" value="NUCLEOREDOXIN"/>
    <property type="match status" value="1"/>
</dbReference>
<dbReference type="SUPFAM" id="SSF52833">
    <property type="entry name" value="Thioredoxin-like"/>
    <property type="match status" value="1"/>
</dbReference>
<dbReference type="Gene3D" id="3.40.30.10">
    <property type="entry name" value="Glutaredoxin"/>
    <property type="match status" value="2"/>
</dbReference>
<dbReference type="RefSeq" id="XP_008472076.2">
    <property type="nucleotide sequence ID" value="XM_008473854.3"/>
</dbReference>
<dbReference type="AlphaFoldDB" id="A0A1S3D117"/>
<protein>
    <submittedName>
        <fullName evidence="4 5">Nucleoredoxin-like</fullName>
    </submittedName>
</protein>
<dbReference type="GO" id="GO:0030178">
    <property type="term" value="P:negative regulation of Wnt signaling pathway"/>
    <property type="evidence" value="ECO:0007669"/>
    <property type="project" value="TreeGrafter"/>
</dbReference>
<evidence type="ECO:0000256" key="1">
    <source>
        <dbReference type="SAM" id="MobiDB-lite"/>
    </source>
</evidence>
<feature type="region of interest" description="Disordered" evidence="1">
    <location>
        <begin position="1"/>
        <end position="28"/>
    </location>
</feature>
<reference evidence="4 5" key="1">
    <citation type="submission" date="2025-04" db="UniProtKB">
        <authorList>
            <consortium name="RefSeq"/>
        </authorList>
    </citation>
    <scope>IDENTIFICATION</scope>
</reference>
<keyword evidence="3" id="KW-1185">Reference proteome</keyword>
<dbReference type="InterPro" id="IPR012336">
    <property type="entry name" value="Thioredoxin-like_fold"/>
</dbReference>
<name>A0A1S3D117_DIACI</name>
<sequence length="327" mass="36649">MSVDNRISAPTSASPHSTNPTRTPNMDVSPGELLRSVGKLDLGGCCTRNGQEPVSFDSLVESCQVIGLYFSAHWCPPCKAFTPQLIETYRKLKEDGYQFEIIFVSSDRSESSYQSYLSGMPWPAIPYASETRQSLASLYNVHGIPSLILLAVEAGGRLDVITTEARHELSEDPDGEFFPWPPKLVNVLSPRHCPKLYDSPALILFIEGEDEDEIEFAETVLLATAEYCHSTVIQDNPLLFFVSVHEDINTQLRSYLHIKASYPNVVLVDFPRHRFSQLQNETVINKNVLIQFVSSYFCKDMAFQSMLSLNQQNDGPEAAVVTEEIFL</sequence>
<dbReference type="PANTHER" id="PTHR46472:SF1">
    <property type="entry name" value="NUCLEOREDOXIN"/>
    <property type="match status" value="1"/>
</dbReference>
<dbReference type="PROSITE" id="PS51352">
    <property type="entry name" value="THIOREDOXIN_2"/>
    <property type="match status" value="1"/>
</dbReference>
<dbReference type="GO" id="GO:0005634">
    <property type="term" value="C:nucleus"/>
    <property type="evidence" value="ECO:0007669"/>
    <property type="project" value="TreeGrafter"/>
</dbReference>
<evidence type="ECO:0000259" key="2">
    <source>
        <dbReference type="PROSITE" id="PS51352"/>
    </source>
</evidence>
<dbReference type="InterPro" id="IPR036249">
    <property type="entry name" value="Thioredoxin-like_sf"/>
</dbReference>
<evidence type="ECO:0000313" key="3">
    <source>
        <dbReference type="Proteomes" id="UP000079169"/>
    </source>
</evidence>
<dbReference type="PaxDb" id="121845-A0A1S3D117"/>
<evidence type="ECO:0000313" key="5">
    <source>
        <dbReference type="RefSeq" id="XP_026679457.1"/>
    </source>
</evidence>
<accession>A0A1S3D117</accession>
<feature type="compositionally biased region" description="Polar residues" evidence="1">
    <location>
        <begin position="8"/>
        <end position="26"/>
    </location>
</feature>
<dbReference type="GeneID" id="103509258"/>
<proteinExistence type="predicted"/>
<dbReference type="GO" id="GO:0004791">
    <property type="term" value="F:thioredoxin-disulfide reductase (NADPH) activity"/>
    <property type="evidence" value="ECO:0007669"/>
    <property type="project" value="TreeGrafter"/>
</dbReference>
<dbReference type="Pfam" id="PF13905">
    <property type="entry name" value="Thioredoxin_8"/>
    <property type="match status" value="1"/>
</dbReference>
<evidence type="ECO:0000313" key="4">
    <source>
        <dbReference type="RefSeq" id="XP_008472076.2"/>
    </source>
</evidence>
<dbReference type="InterPro" id="IPR013766">
    <property type="entry name" value="Thioredoxin_domain"/>
</dbReference>
<dbReference type="Proteomes" id="UP000079169">
    <property type="component" value="Unplaced"/>
</dbReference>
<organism evidence="3 4">
    <name type="scientific">Diaphorina citri</name>
    <name type="common">Asian citrus psyllid</name>
    <dbReference type="NCBI Taxonomy" id="121845"/>
    <lineage>
        <taxon>Eukaryota</taxon>
        <taxon>Metazoa</taxon>
        <taxon>Ecdysozoa</taxon>
        <taxon>Arthropoda</taxon>
        <taxon>Hexapoda</taxon>
        <taxon>Insecta</taxon>
        <taxon>Pterygota</taxon>
        <taxon>Neoptera</taxon>
        <taxon>Paraneoptera</taxon>
        <taxon>Hemiptera</taxon>
        <taxon>Sternorrhyncha</taxon>
        <taxon>Psylloidea</taxon>
        <taxon>Psyllidae</taxon>
        <taxon>Diaphorininae</taxon>
        <taxon>Diaphorina</taxon>
    </lineage>
</organism>
<dbReference type="RefSeq" id="XP_026679457.1">
    <property type="nucleotide sequence ID" value="XM_026823656.1"/>
</dbReference>
<dbReference type="STRING" id="121845.A0A1S3D117"/>